<evidence type="ECO:0000313" key="12">
    <source>
        <dbReference type="WBParaSite" id="maker-uti_cns_0003237-snap-gene-0.3-mRNA-1"/>
    </source>
</evidence>
<dbReference type="PROSITE" id="PS51518">
    <property type="entry name" value="SGF29_C"/>
    <property type="match status" value="1"/>
</dbReference>
<accession>A0A1I8GUP9</accession>
<feature type="region of interest" description="Disordered" evidence="8">
    <location>
        <begin position="384"/>
        <end position="412"/>
    </location>
</feature>
<dbReference type="Gene3D" id="1.10.287.70">
    <property type="match status" value="1"/>
</dbReference>
<sequence>MVLALYPQTTCFYRALVDEPPTSVHEDYQLFFEDPSYPEGIAPSLAVPQRYLRGVFWDLARAGLQQCGEPLDFHYRAFASESHLLSDGVTRGCNVSLPVAKAPLFGLLSEHQFLPVVTTPEPSCDDFPPGPGAAPVIGRSLGSCLGKYLKCEQQCNETMGPIVRTKYSPIPLRTSPTAAGAVWLDPTIRSHQSGISQLNFVVHAWPLLVIILVSCAYAGVIAWLMERLKNPQEFPRPFLRGFWEGCWWAFITMTTVGYGDRSPKTICGRLFAFLWISFGLVITSMFTAGITTALGQSSQSFDDSKLFQANHSNQFLEALNPCRGKLKDRTALPASPTPPFTGPGRYLQMTVMNGSFEETLVYEVGSNPIAVNSLDELFGRQAWQHSGSEPPQDHPASSPPASANASDAAGVSHGNRAARHYGALIEHFMYLHMRQEHPLQVAGVKLQMVLKRPSVRGLLTRLRSSLTGCLINWLVTRQHRVLADLVGLQHQGSDASAGLGWPPLLPEPDRAMAAVRRIAITASVAAWGGAEMRFRVELLEFALHGLQRLGFGGLPADPRVLQGLGGSQPLGGVQLHQAGDQVAGVARNSVPPGWGVQLGAAGPHGTGKPCAVCSSCTASLSSKATKAARRLLSYTADCTQPFPCFCPRPSRLLESFCTGVQRSYLEIAVNDVLLVQVFQGLEQLADALGRILLRVVATTDDPAQCK</sequence>
<dbReference type="InterPro" id="IPR013099">
    <property type="entry name" value="K_chnl_dom"/>
</dbReference>
<keyword evidence="6 9" id="KW-0472">Membrane</keyword>
<organism evidence="11 12">
    <name type="scientific">Macrostomum lignano</name>
    <dbReference type="NCBI Taxonomy" id="282301"/>
    <lineage>
        <taxon>Eukaryota</taxon>
        <taxon>Metazoa</taxon>
        <taxon>Spiralia</taxon>
        <taxon>Lophotrochozoa</taxon>
        <taxon>Platyhelminthes</taxon>
        <taxon>Rhabditophora</taxon>
        <taxon>Macrostomorpha</taxon>
        <taxon>Macrostomida</taxon>
        <taxon>Macrostomidae</taxon>
        <taxon>Macrostomum</taxon>
    </lineage>
</organism>
<dbReference type="GO" id="GO:0015276">
    <property type="term" value="F:ligand-gated monoatomic ion channel activity"/>
    <property type="evidence" value="ECO:0007669"/>
    <property type="project" value="InterPro"/>
</dbReference>
<reference evidence="12" key="1">
    <citation type="submission" date="2016-11" db="UniProtKB">
        <authorList>
            <consortium name="WormBaseParasite"/>
        </authorList>
    </citation>
    <scope>IDENTIFICATION</scope>
</reference>
<dbReference type="GO" id="GO:0005251">
    <property type="term" value="F:delayed rectifier potassium channel activity"/>
    <property type="evidence" value="ECO:0007669"/>
    <property type="project" value="TreeGrafter"/>
</dbReference>
<dbReference type="InterPro" id="IPR047287">
    <property type="entry name" value="Tudor_SGF29_rpt2"/>
</dbReference>
<proteinExistence type="predicted"/>
<evidence type="ECO:0000256" key="4">
    <source>
        <dbReference type="ARBA" id="ARBA00022989"/>
    </source>
</evidence>
<comment type="subcellular location">
    <subcellularLocation>
        <location evidence="1">Membrane</location>
        <topology evidence="1">Multi-pass membrane protein</topology>
    </subcellularLocation>
</comment>
<dbReference type="InterPro" id="IPR010750">
    <property type="entry name" value="SGF29_tudor-like_dom"/>
</dbReference>
<keyword evidence="7" id="KW-0407">Ion channel</keyword>
<dbReference type="WBParaSite" id="maker-uti_cns_0003237-snap-gene-0.3-mRNA-1">
    <property type="protein sequence ID" value="maker-uti_cns_0003237-snap-gene-0.3-mRNA-1"/>
    <property type="gene ID" value="maker-uti_cns_0003237-snap-gene-0.3"/>
</dbReference>
<evidence type="ECO:0000256" key="7">
    <source>
        <dbReference type="ARBA" id="ARBA00023303"/>
    </source>
</evidence>
<evidence type="ECO:0000313" key="11">
    <source>
        <dbReference type="Proteomes" id="UP000095280"/>
    </source>
</evidence>
<dbReference type="GO" id="GO:0001508">
    <property type="term" value="P:action potential"/>
    <property type="evidence" value="ECO:0007669"/>
    <property type="project" value="TreeGrafter"/>
</dbReference>
<dbReference type="Proteomes" id="UP000095280">
    <property type="component" value="Unplaced"/>
</dbReference>
<keyword evidence="4 9" id="KW-1133">Transmembrane helix</keyword>
<keyword evidence="3 9" id="KW-0812">Transmembrane</keyword>
<dbReference type="GO" id="GO:0008076">
    <property type="term" value="C:voltage-gated potassium channel complex"/>
    <property type="evidence" value="ECO:0007669"/>
    <property type="project" value="InterPro"/>
</dbReference>
<evidence type="ECO:0000256" key="3">
    <source>
        <dbReference type="ARBA" id="ARBA00022692"/>
    </source>
</evidence>
<evidence type="ECO:0000256" key="1">
    <source>
        <dbReference type="ARBA" id="ARBA00004141"/>
    </source>
</evidence>
<dbReference type="SUPFAM" id="SSF81324">
    <property type="entry name" value="Voltage-gated potassium channels"/>
    <property type="match status" value="1"/>
</dbReference>
<evidence type="ECO:0000256" key="6">
    <source>
        <dbReference type="ARBA" id="ARBA00023136"/>
    </source>
</evidence>
<keyword evidence="2" id="KW-0813">Transport</keyword>
<keyword evidence="5" id="KW-0406">Ion transport</keyword>
<dbReference type="CDD" id="cd20394">
    <property type="entry name" value="Tudor_SGF29_rpt2"/>
    <property type="match status" value="1"/>
</dbReference>
<dbReference type="Pfam" id="PF07039">
    <property type="entry name" value="SGF29_Tudor"/>
    <property type="match status" value="1"/>
</dbReference>
<keyword evidence="11" id="KW-1185">Reference proteome</keyword>
<evidence type="ECO:0000256" key="9">
    <source>
        <dbReference type="SAM" id="Phobius"/>
    </source>
</evidence>
<dbReference type="PANTHER" id="PTHR11537">
    <property type="entry name" value="VOLTAGE-GATED POTASSIUM CHANNEL"/>
    <property type="match status" value="1"/>
</dbReference>
<evidence type="ECO:0000256" key="2">
    <source>
        <dbReference type="ARBA" id="ARBA00022448"/>
    </source>
</evidence>
<feature type="transmembrane region" description="Helical" evidence="9">
    <location>
        <begin position="204"/>
        <end position="225"/>
    </location>
</feature>
<feature type="transmembrane region" description="Helical" evidence="9">
    <location>
        <begin position="270"/>
        <end position="295"/>
    </location>
</feature>
<dbReference type="InterPro" id="IPR028325">
    <property type="entry name" value="VG_K_chnl"/>
</dbReference>
<dbReference type="AlphaFoldDB" id="A0A1I8GUP9"/>
<dbReference type="PANTHER" id="PTHR11537:SF252">
    <property type="entry name" value="POTASSIUM VOLTAGE-GATED CHANNEL PROTEIN SHAW"/>
    <property type="match status" value="1"/>
</dbReference>
<dbReference type="Gene3D" id="2.30.30.140">
    <property type="match status" value="1"/>
</dbReference>
<feature type="domain" description="SGF29 C-terminal" evidence="10">
    <location>
        <begin position="1"/>
        <end position="61"/>
    </location>
</feature>
<evidence type="ECO:0000259" key="10">
    <source>
        <dbReference type="PROSITE" id="PS51518"/>
    </source>
</evidence>
<protein>
    <submittedName>
        <fullName evidence="12">SGF29 C-terminal domain-containing protein</fullName>
    </submittedName>
</protein>
<evidence type="ECO:0000256" key="5">
    <source>
        <dbReference type="ARBA" id="ARBA00023065"/>
    </source>
</evidence>
<name>A0A1I8GUP9_9PLAT</name>
<evidence type="ECO:0000256" key="8">
    <source>
        <dbReference type="SAM" id="MobiDB-lite"/>
    </source>
</evidence>
<dbReference type="Pfam" id="PF07885">
    <property type="entry name" value="Ion_trans_2"/>
    <property type="match status" value="1"/>
</dbReference>
<feature type="compositionally biased region" description="Low complexity" evidence="8">
    <location>
        <begin position="395"/>
        <end position="409"/>
    </location>
</feature>